<evidence type="ECO:0000256" key="1">
    <source>
        <dbReference type="SAM" id="SignalP"/>
    </source>
</evidence>
<keyword evidence="3" id="KW-1185">Reference proteome</keyword>
<dbReference type="Proteomes" id="UP001151088">
    <property type="component" value="Unassembled WGS sequence"/>
</dbReference>
<organism evidence="2 3">
    <name type="scientific">Ancylobacter mangrovi</name>
    <dbReference type="NCBI Taxonomy" id="2972472"/>
    <lineage>
        <taxon>Bacteria</taxon>
        <taxon>Pseudomonadati</taxon>
        <taxon>Pseudomonadota</taxon>
        <taxon>Alphaproteobacteria</taxon>
        <taxon>Hyphomicrobiales</taxon>
        <taxon>Xanthobacteraceae</taxon>
        <taxon>Ancylobacter</taxon>
    </lineage>
</organism>
<dbReference type="GO" id="GO:0016020">
    <property type="term" value="C:membrane"/>
    <property type="evidence" value="ECO:0007669"/>
    <property type="project" value="InterPro"/>
</dbReference>
<dbReference type="InterPro" id="IPR001893">
    <property type="entry name" value="Cys-rich_GLG1_repeat"/>
</dbReference>
<sequence>MRHSVMIGALLGGLVLAGSASAQDAMSPEMKQLFVQNCRQDLATYCSGVQPGNGAVKGCIRDNFRSFSQPCKSALRQMMAQRSQQQ</sequence>
<feature type="chain" id="PRO_5040861155" evidence="1">
    <location>
        <begin position="23"/>
        <end position="86"/>
    </location>
</feature>
<dbReference type="EMBL" id="JANTHZ010000001">
    <property type="protein sequence ID" value="MCS0494100.1"/>
    <property type="molecule type" value="Genomic_DNA"/>
</dbReference>
<dbReference type="Pfam" id="PF00839">
    <property type="entry name" value="Cys_rich_FGFR"/>
    <property type="match status" value="1"/>
</dbReference>
<comment type="caution">
    <text evidence="2">The sequence shown here is derived from an EMBL/GenBank/DDBJ whole genome shotgun (WGS) entry which is preliminary data.</text>
</comment>
<reference evidence="2" key="1">
    <citation type="submission" date="2022-08" db="EMBL/GenBank/DDBJ databases">
        <authorList>
            <person name="Li F."/>
        </authorList>
    </citation>
    <scope>NUCLEOTIDE SEQUENCE</scope>
    <source>
        <strain evidence="2">MQZ15Z-1</strain>
    </source>
</reference>
<dbReference type="RefSeq" id="WP_258731045.1">
    <property type="nucleotide sequence ID" value="NZ_JANTHZ010000001.1"/>
</dbReference>
<proteinExistence type="predicted"/>
<feature type="signal peptide" evidence="1">
    <location>
        <begin position="1"/>
        <end position="22"/>
    </location>
</feature>
<gene>
    <name evidence="2" type="ORF">NVS89_03250</name>
</gene>
<evidence type="ECO:0000313" key="2">
    <source>
        <dbReference type="EMBL" id="MCS0494100.1"/>
    </source>
</evidence>
<keyword evidence="1" id="KW-0732">Signal</keyword>
<accession>A0A9X2PDR4</accession>
<dbReference type="AlphaFoldDB" id="A0A9X2PDR4"/>
<protein>
    <submittedName>
        <fullName evidence="2">Cysteine rich repeat-containing protein</fullName>
    </submittedName>
</protein>
<name>A0A9X2PDR4_9HYPH</name>
<evidence type="ECO:0000313" key="3">
    <source>
        <dbReference type="Proteomes" id="UP001151088"/>
    </source>
</evidence>